<dbReference type="EMBL" id="CAKXAJ010024462">
    <property type="protein sequence ID" value="CAH2228843.1"/>
    <property type="molecule type" value="Genomic_DNA"/>
</dbReference>
<evidence type="ECO:0000313" key="2">
    <source>
        <dbReference type="Proteomes" id="UP000838756"/>
    </source>
</evidence>
<evidence type="ECO:0000313" key="1">
    <source>
        <dbReference type="EMBL" id="CAH2228843.1"/>
    </source>
</evidence>
<dbReference type="Proteomes" id="UP000838756">
    <property type="component" value="Unassembled WGS sequence"/>
</dbReference>
<proteinExistence type="predicted"/>
<protein>
    <submittedName>
        <fullName evidence="1">Jg22725 protein</fullName>
    </submittedName>
</protein>
<sequence length="27" mass="3147">MDATTKKAEKKIQKRRMDALEDLQKIG</sequence>
<feature type="non-terminal residue" evidence="1">
    <location>
        <position position="27"/>
    </location>
</feature>
<reference evidence="1" key="1">
    <citation type="submission" date="2022-03" db="EMBL/GenBank/DDBJ databases">
        <authorList>
            <person name="Lindestad O."/>
        </authorList>
    </citation>
    <scope>NUCLEOTIDE SEQUENCE</scope>
</reference>
<comment type="caution">
    <text evidence="1">The sequence shown here is derived from an EMBL/GenBank/DDBJ whole genome shotgun (WGS) entry which is preliminary data.</text>
</comment>
<organism evidence="1 2">
    <name type="scientific">Pararge aegeria aegeria</name>
    <dbReference type="NCBI Taxonomy" id="348720"/>
    <lineage>
        <taxon>Eukaryota</taxon>
        <taxon>Metazoa</taxon>
        <taxon>Ecdysozoa</taxon>
        <taxon>Arthropoda</taxon>
        <taxon>Hexapoda</taxon>
        <taxon>Insecta</taxon>
        <taxon>Pterygota</taxon>
        <taxon>Neoptera</taxon>
        <taxon>Endopterygota</taxon>
        <taxon>Lepidoptera</taxon>
        <taxon>Glossata</taxon>
        <taxon>Ditrysia</taxon>
        <taxon>Papilionoidea</taxon>
        <taxon>Nymphalidae</taxon>
        <taxon>Satyrinae</taxon>
        <taxon>Satyrini</taxon>
        <taxon>Parargina</taxon>
        <taxon>Pararge</taxon>
    </lineage>
</organism>
<keyword evidence="2" id="KW-1185">Reference proteome</keyword>
<gene>
    <name evidence="1" type="primary">jg22725</name>
    <name evidence="1" type="ORF">PAEG_LOCUS8447</name>
</gene>
<accession>A0A8S4R151</accession>
<dbReference type="AlphaFoldDB" id="A0A8S4R151"/>
<name>A0A8S4R151_9NEOP</name>